<keyword evidence="2" id="KW-1185">Reference proteome</keyword>
<reference evidence="2" key="1">
    <citation type="journal article" date="2019" name="Int. J. Syst. Evol. Microbiol.">
        <title>The Global Catalogue of Microorganisms (GCM) 10K type strain sequencing project: providing services to taxonomists for standard genome sequencing and annotation.</title>
        <authorList>
            <consortium name="The Broad Institute Genomics Platform"/>
            <consortium name="The Broad Institute Genome Sequencing Center for Infectious Disease"/>
            <person name="Wu L."/>
            <person name="Ma J."/>
        </authorList>
    </citation>
    <scope>NUCLEOTIDE SEQUENCE [LARGE SCALE GENOMIC DNA]</scope>
    <source>
        <strain evidence="2">CCUG 59129</strain>
    </source>
</reference>
<evidence type="ECO:0000313" key="1">
    <source>
        <dbReference type="EMBL" id="MFD0959297.1"/>
    </source>
</evidence>
<evidence type="ECO:0008006" key="3">
    <source>
        <dbReference type="Google" id="ProtNLM"/>
    </source>
</evidence>
<dbReference type="SUPFAM" id="SSF74650">
    <property type="entry name" value="Galactose mutarotase-like"/>
    <property type="match status" value="1"/>
</dbReference>
<evidence type="ECO:0000313" key="2">
    <source>
        <dbReference type="Proteomes" id="UP001596989"/>
    </source>
</evidence>
<dbReference type="InterPro" id="IPR014718">
    <property type="entry name" value="GH-type_carb-bd"/>
</dbReference>
<dbReference type="InterPro" id="IPR011013">
    <property type="entry name" value="Gal_mutarotase_sf_dom"/>
</dbReference>
<protein>
    <recommendedName>
        <fullName evidence="3">Galactose mutarotase</fullName>
    </recommendedName>
</protein>
<name>A0ABW3HP49_9BACL</name>
<proteinExistence type="predicted"/>
<sequence>MESAAVKLIVLPQAGGSIVSLQFKETRKEWLVEAIGDGIRHANYGDSYSEEMMHGWDECFPTIDVCRYPLPGSHEHIHLPDHGELWSVPWTYSMTDHSLVTKTRGEVLPYSFTRTISFIDDQTLRLSYSVMNLMEAPLIAIWCPHPLFAATVHTQIRIPPELDEVFCVVGGKRYEEGLLYKWTQSEKEYSRMNIDRLSPSEVQDSRKFYANTPFATGQAGLYELNTGEFVQLSWSVKELPYFGLWINEGHYNEKLMVALEPCNGYYDNLDSAYKRGKTLLVEPKASSNWSLDVKLGLLSRLNQ</sequence>
<organism evidence="1 2">
    <name type="scientific">Paenibacillus chungangensis</name>
    <dbReference type="NCBI Taxonomy" id="696535"/>
    <lineage>
        <taxon>Bacteria</taxon>
        <taxon>Bacillati</taxon>
        <taxon>Bacillota</taxon>
        <taxon>Bacilli</taxon>
        <taxon>Bacillales</taxon>
        <taxon>Paenibacillaceae</taxon>
        <taxon>Paenibacillus</taxon>
    </lineage>
</organism>
<dbReference type="RefSeq" id="WP_377563378.1">
    <property type="nucleotide sequence ID" value="NZ_JBHTJZ010000008.1"/>
</dbReference>
<dbReference type="Proteomes" id="UP001596989">
    <property type="component" value="Unassembled WGS sequence"/>
</dbReference>
<gene>
    <name evidence="1" type="ORF">ACFQ2I_07830</name>
</gene>
<comment type="caution">
    <text evidence="1">The sequence shown here is derived from an EMBL/GenBank/DDBJ whole genome shotgun (WGS) entry which is preliminary data.</text>
</comment>
<accession>A0ABW3HP49</accession>
<dbReference type="EMBL" id="JBHTJZ010000008">
    <property type="protein sequence ID" value="MFD0959297.1"/>
    <property type="molecule type" value="Genomic_DNA"/>
</dbReference>
<dbReference type="Gene3D" id="2.70.98.10">
    <property type="match status" value="1"/>
</dbReference>